<reference evidence="2" key="1">
    <citation type="journal article" date="2016" name="Nature">
        <title>Genome evolution in the allotetraploid frog Xenopus laevis.</title>
        <authorList>
            <person name="Session A.M."/>
            <person name="Uno Y."/>
            <person name="Kwon T."/>
            <person name="Chapman J.A."/>
            <person name="Toyoda A."/>
            <person name="Takahashi S."/>
            <person name="Fukui A."/>
            <person name="Hikosaka A."/>
            <person name="Suzuki A."/>
            <person name="Kondo M."/>
            <person name="van Heeringen S.J."/>
            <person name="Quigley I."/>
            <person name="Heinz S."/>
            <person name="Ogino H."/>
            <person name="Ochi H."/>
            <person name="Hellsten U."/>
            <person name="Lyons J.B."/>
            <person name="Simakov O."/>
            <person name="Putnam N."/>
            <person name="Stites J."/>
            <person name="Kuroki Y."/>
            <person name="Tanaka T."/>
            <person name="Michiue T."/>
            <person name="Watanabe M."/>
            <person name="Bogdanovic O."/>
            <person name="Lister R."/>
            <person name="Georgiou G."/>
            <person name="Paranjpe S.S."/>
            <person name="van Kruijsbergen I."/>
            <person name="Shu S."/>
            <person name="Carlson J."/>
            <person name="Kinoshita T."/>
            <person name="Ohta Y."/>
            <person name="Mawaribuchi S."/>
            <person name="Jenkins J."/>
            <person name="Grimwood J."/>
            <person name="Schmutz J."/>
            <person name="Mitros T."/>
            <person name="Mozaffari S.V."/>
            <person name="Suzuki Y."/>
            <person name="Haramoto Y."/>
            <person name="Yamamoto T.S."/>
            <person name="Takagi C."/>
            <person name="Heald R."/>
            <person name="Miller K."/>
            <person name="Haudenschild C."/>
            <person name="Kitzman J."/>
            <person name="Nakayama T."/>
            <person name="Izutsu Y."/>
            <person name="Robert J."/>
            <person name="Fortriede J."/>
            <person name="Burns K."/>
            <person name="Lotay V."/>
            <person name="Karimi K."/>
            <person name="Yasuoka Y."/>
            <person name="Dichmann D.S."/>
            <person name="Flajnik M.F."/>
            <person name="Houston D.W."/>
            <person name="Shendure J."/>
            <person name="DuPasquier L."/>
            <person name="Vize P.D."/>
            <person name="Zorn A.M."/>
            <person name="Ito M."/>
            <person name="Marcotte E.M."/>
            <person name="Wallingford J.B."/>
            <person name="Ito Y."/>
            <person name="Asashima M."/>
            <person name="Ueno N."/>
            <person name="Matsuda Y."/>
            <person name="Veenstra G.J."/>
            <person name="Fujiyama A."/>
            <person name="Harland R.M."/>
            <person name="Taira M."/>
            <person name="Rokhsar D.S."/>
        </authorList>
    </citation>
    <scope>NUCLEOTIDE SEQUENCE [LARGE SCALE GENOMIC DNA]</scope>
    <source>
        <strain evidence="2">J</strain>
    </source>
</reference>
<accession>A0A974CUI4</accession>
<dbReference type="AlphaFoldDB" id="A0A974CUI4"/>
<sequence length="235" mass="26844">MVLPVRVSITSPPQVPLSQKPEINWVSLVVTYNPQLRTLREISRDLQGTLHKDERLKRIFPDPPLLAFRQPHGLKSLITRSALLQPTKNGTYLCGKKQCKTCPHILTSDKLPIPDTLEEYSIYGHYNCSTSNVVYLIQCTKCITGGLYTGETGQSLRKRNTHHRFTITNKKLYTPIGNNFNGSHHSIKDLSILVLKGNFKTDNERKVWEYKLMETFNSLKNGLNLDLVFMANYVD</sequence>
<dbReference type="EMBL" id="CM004474">
    <property type="protein sequence ID" value="OCT80048.1"/>
    <property type="molecule type" value="Genomic_DNA"/>
</dbReference>
<organism evidence="1 2">
    <name type="scientific">Xenopus laevis</name>
    <name type="common">African clawed frog</name>
    <dbReference type="NCBI Taxonomy" id="8355"/>
    <lineage>
        <taxon>Eukaryota</taxon>
        <taxon>Metazoa</taxon>
        <taxon>Chordata</taxon>
        <taxon>Craniata</taxon>
        <taxon>Vertebrata</taxon>
        <taxon>Euteleostomi</taxon>
        <taxon>Amphibia</taxon>
        <taxon>Batrachia</taxon>
        <taxon>Anura</taxon>
        <taxon>Pipoidea</taxon>
        <taxon>Pipidae</taxon>
        <taxon>Xenopodinae</taxon>
        <taxon>Xenopus</taxon>
        <taxon>Xenopus</taxon>
    </lineage>
</organism>
<evidence type="ECO:0000313" key="2">
    <source>
        <dbReference type="Proteomes" id="UP000694892"/>
    </source>
</evidence>
<proteinExistence type="predicted"/>
<evidence type="ECO:0000313" key="1">
    <source>
        <dbReference type="EMBL" id="OCT80048.1"/>
    </source>
</evidence>
<protein>
    <recommendedName>
        <fullName evidence="3">GIY-YIG domain-containing protein</fullName>
    </recommendedName>
</protein>
<dbReference type="Proteomes" id="UP000694892">
    <property type="component" value="Chromosome 5L"/>
</dbReference>
<name>A0A974CUI4_XENLA</name>
<gene>
    <name evidence="1" type="ORF">XELAEV_18026870mg</name>
</gene>
<evidence type="ECO:0008006" key="3">
    <source>
        <dbReference type="Google" id="ProtNLM"/>
    </source>
</evidence>